<name>A0ABR3F8E6_9AGAR</name>
<evidence type="ECO:0000313" key="2">
    <source>
        <dbReference type="EMBL" id="KAL0571532.1"/>
    </source>
</evidence>
<feature type="compositionally biased region" description="Low complexity" evidence="1">
    <location>
        <begin position="78"/>
        <end position="96"/>
    </location>
</feature>
<evidence type="ECO:0000256" key="1">
    <source>
        <dbReference type="SAM" id="MobiDB-lite"/>
    </source>
</evidence>
<dbReference type="Proteomes" id="UP001465976">
    <property type="component" value="Unassembled WGS sequence"/>
</dbReference>
<comment type="caution">
    <text evidence="2">The sequence shown here is derived from an EMBL/GenBank/DDBJ whole genome shotgun (WGS) entry which is preliminary data.</text>
</comment>
<feature type="compositionally biased region" description="Polar residues" evidence="1">
    <location>
        <begin position="62"/>
        <end position="77"/>
    </location>
</feature>
<feature type="region of interest" description="Disordered" evidence="1">
    <location>
        <begin position="1"/>
        <end position="96"/>
    </location>
</feature>
<protein>
    <submittedName>
        <fullName evidence="2">Uncharacterized protein</fullName>
    </submittedName>
</protein>
<proteinExistence type="predicted"/>
<organism evidence="2 3">
    <name type="scientific">Marasmius crinis-equi</name>
    <dbReference type="NCBI Taxonomy" id="585013"/>
    <lineage>
        <taxon>Eukaryota</taxon>
        <taxon>Fungi</taxon>
        <taxon>Dikarya</taxon>
        <taxon>Basidiomycota</taxon>
        <taxon>Agaricomycotina</taxon>
        <taxon>Agaricomycetes</taxon>
        <taxon>Agaricomycetidae</taxon>
        <taxon>Agaricales</taxon>
        <taxon>Marasmiineae</taxon>
        <taxon>Marasmiaceae</taxon>
        <taxon>Marasmius</taxon>
    </lineage>
</organism>
<gene>
    <name evidence="2" type="ORF">V5O48_010433</name>
</gene>
<keyword evidence="3" id="KW-1185">Reference proteome</keyword>
<evidence type="ECO:0000313" key="3">
    <source>
        <dbReference type="Proteomes" id="UP001465976"/>
    </source>
</evidence>
<accession>A0ABR3F8E6</accession>
<dbReference type="EMBL" id="JBAHYK010000755">
    <property type="protein sequence ID" value="KAL0571532.1"/>
    <property type="molecule type" value="Genomic_DNA"/>
</dbReference>
<sequence length="350" mass="38863">MLMPIPFDGVQTYDDMAGDKDNEEENQDEIDVFGSAYLSKYKPRSSSLPPDYSPSPYLPSDNTAPASSPWRSSVQDFSPSRLCSSPSPASGSTSASYSFDQNLVGTRFPLFMEDEMRFRAAPDLDAVDCIRVSEELEVFAVDPDQHPLYTMNPLPPRLERYRNTRPLSLYDQLDFFDTAIGKSIQALASTDGLIPGAFRTLVAGVHLCSVCNCVYSTTAFMGHVHNGRCMNSIAKGQVNEFISTDPHVERRLTSMLKDVPTSHAPKRDTLWSLTGMLFLMWNSPLGLPVDVWAFARTAVITCKKCSMVRTFDADRLHRVDGKCSIHTVFDDAPRGEEETALVLYKGKGKA</sequence>
<feature type="compositionally biased region" description="Acidic residues" evidence="1">
    <location>
        <begin position="21"/>
        <end position="31"/>
    </location>
</feature>
<reference evidence="2 3" key="1">
    <citation type="submission" date="2024-02" db="EMBL/GenBank/DDBJ databases">
        <title>A draft genome for the cacao thread blight pathogen Marasmius crinis-equi.</title>
        <authorList>
            <person name="Cohen S.P."/>
            <person name="Baruah I.K."/>
            <person name="Amoako-Attah I."/>
            <person name="Bukari Y."/>
            <person name="Meinhardt L.W."/>
            <person name="Bailey B.A."/>
        </authorList>
    </citation>
    <scope>NUCLEOTIDE SEQUENCE [LARGE SCALE GENOMIC DNA]</scope>
    <source>
        <strain evidence="2 3">GH-76</strain>
    </source>
</reference>